<feature type="compositionally biased region" description="Polar residues" evidence="1">
    <location>
        <begin position="1"/>
        <end position="11"/>
    </location>
</feature>
<name>A0ABS8Y524_DATST</name>
<evidence type="ECO:0000313" key="2">
    <source>
        <dbReference type="EMBL" id="MCE5166319.1"/>
    </source>
</evidence>
<evidence type="ECO:0000313" key="3">
    <source>
        <dbReference type="Proteomes" id="UP000823775"/>
    </source>
</evidence>
<comment type="caution">
    <text evidence="2">The sequence shown here is derived from an EMBL/GenBank/DDBJ whole genome shotgun (WGS) entry which is preliminary data.</text>
</comment>
<keyword evidence="3" id="KW-1185">Reference proteome</keyword>
<organism evidence="2 3">
    <name type="scientific">Datura stramonium</name>
    <name type="common">Jimsonweed</name>
    <name type="synonym">Common thornapple</name>
    <dbReference type="NCBI Taxonomy" id="4076"/>
    <lineage>
        <taxon>Eukaryota</taxon>
        <taxon>Viridiplantae</taxon>
        <taxon>Streptophyta</taxon>
        <taxon>Embryophyta</taxon>
        <taxon>Tracheophyta</taxon>
        <taxon>Spermatophyta</taxon>
        <taxon>Magnoliopsida</taxon>
        <taxon>eudicotyledons</taxon>
        <taxon>Gunneridae</taxon>
        <taxon>Pentapetalae</taxon>
        <taxon>asterids</taxon>
        <taxon>lamiids</taxon>
        <taxon>Solanales</taxon>
        <taxon>Solanaceae</taxon>
        <taxon>Solanoideae</taxon>
        <taxon>Datureae</taxon>
        <taxon>Datura</taxon>
    </lineage>
</organism>
<dbReference type="EMBL" id="JACEIK010021548">
    <property type="protein sequence ID" value="MCE5166319.1"/>
    <property type="molecule type" value="Genomic_DNA"/>
</dbReference>
<sequence length="78" mass="8660">YGNIDGTSQSKAEGEHKPCSGAHLTKSMVRWGEELTKCDTTERTSQSEAHHKIPSRFGTRPARMGCDFDYGNKSPPDF</sequence>
<reference evidence="2 3" key="1">
    <citation type="journal article" date="2021" name="BMC Genomics">
        <title>Datura genome reveals duplications of psychoactive alkaloid biosynthetic genes and high mutation rate following tissue culture.</title>
        <authorList>
            <person name="Rajewski A."/>
            <person name="Carter-House D."/>
            <person name="Stajich J."/>
            <person name="Litt A."/>
        </authorList>
    </citation>
    <scope>NUCLEOTIDE SEQUENCE [LARGE SCALE GENOMIC DNA]</scope>
    <source>
        <strain evidence="2">AR-01</strain>
    </source>
</reference>
<proteinExistence type="predicted"/>
<feature type="non-terminal residue" evidence="2">
    <location>
        <position position="1"/>
    </location>
</feature>
<feature type="region of interest" description="Disordered" evidence="1">
    <location>
        <begin position="38"/>
        <end position="78"/>
    </location>
</feature>
<dbReference type="Proteomes" id="UP000823775">
    <property type="component" value="Unassembled WGS sequence"/>
</dbReference>
<feature type="non-terminal residue" evidence="2">
    <location>
        <position position="78"/>
    </location>
</feature>
<accession>A0ABS8Y524</accession>
<protein>
    <submittedName>
        <fullName evidence="2">Uncharacterized protein</fullName>
    </submittedName>
</protein>
<gene>
    <name evidence="2" type="ORF">HAX54_017445</name>
</gene>
<evidence type="ECO:0000256" key="1">
    <source>
        <dbReference type="SAM" id="MobiDB-lite"/>
    </source>
</evidence>
<feature type="region of interest" description="Disordered" evidence="1">
    <location>
        <begin position="1"/>
        <end position="24"/>
    </location>
</feature>